<dbReference type="InterPro" id="IPR041677">
    <property type="entry name" value="DNA2/NAM7_AAA_11"/>
</dbReference>
<dbReference type="Proteomes" id="UP001151518">
    <property type="component" value="Unassembled WGS sequence"/>
</dbReference>
<name>A0A9W8G2U7_9FUNG</name>
<comment type="caution">
    <text evidence="2">The sequence shown here is derived from an EMBL/GenBank/DDBJ whole genome shotgun (WGS) entry which is preliminary data.</text>
</comment>
<proteinExistence type="predicted"/>
<evidence type="ECO:0000259" key="1">
    <source>
        <dbReference type="Pfam" id="PF13086"/>
    </source>
</evidence>
<dbReference type="Gene3D" id="3.40.50.300">
    <property type="entry name" value="P-loop containing nucleotide triphosphate hydrolases"/>
    <property type="match status" value="1"/>
</dbReference>
<dbReference type="PANTHER" id="PTHR43788:SF8">
    <property type="entry name" value="DNA-BINDING PROTEIN SMUBP-2"/>
    <property type="match status" value="1"/>
</dbReference>
<accession>A0A9W8G2U7</accession>
<reference evidence="2" key="1">
    <citation type="submission" date="2022-07" db="EMBL/GenBank/DDBJ databases">
        <title>Phylogenomic reconstructions and comparative analyses of Kickxellomycotina fungi.</title>
        <authorList>
            <person name="Reynolds N.K."/>
            <person name="Stajich J.E."/>
            <person name="Barry K."/>
            <person name="Grigoriev I.V."/>
            <person name="Crous P."/>
            <person name="Smith M.E."/>
        </authorList>
    </citation>
    <scope>NUCLEOTIDE SEQUENCE</scope>
    <source>
        <strain evidence="2">NRRL 3115</strain>
    </source>
</reference>
<dbReference type="InterPro" id="IPR050534">
    <property type="entry name" value="Coronavir_polyprotein_1ab"/>
</dbReference>
<evidence type="ECO:0000313" key="2">
    <source>
        <dbReference type="EMBL" id="KAJ2671577.1"/>
    </source>
</evidence>
<gene>
    <name evidence="2" type="ORF">GGI25_005444</name>
</gene>
<dbReference type="PANTHER" id="PTHR43788">
    <property type="entry name" value="DNA2/NAM7 HELICASE FAMILY MEMBER"/>
    <property type="match status" value="1"/>
</dbReference>
<dbReference type="SUPFAM" id="SSF52540">
    <property type="entry name" value="P-loop containing nucleoside triphosphate hydrolases"/>
    <property type="match status" value="1"/>
</dbReference>
<sequence>MSAEEIALIHGPPGTRKPHTIVEIIWQLAKQGKRLLVCGASTISVDNLAMQISDIPKNQVVCLGNSARIMPAALKHRLHWKEKHMIESDLVAKPGLLVKAAKRTASRKIVKASIVVLSTLSGAADKDPDKMSGKFDVVIIDEARQVVEGECWIAAIRAPKLILAGDHRQLPPTVKSLGKKDKQQ</sequence>
<dbReference type="GO" id="GO:0043139">
    <property type="term" value="F:5'-3' DNA helicase activity"/>
    <property type="evidence" value="ECO:0007669"/>
    <property type="project" value="TreeGrafter"/>
</dbReference>
<dbReference type="OrthoDB" id="6513042at2759"/>
<dbReference type="EMBL" id="JANBTW010000099">
    <property type="protein sequence ID" value="KAJ2671577.1"/>
    <property type="molecule type" value="Genomic_DNA"/>
</dbReference>
<evidence type="ECO:0000313" key="3">
    <source>
        <dbReference type="Proteomes" id="UP001151518"/>
    </source>
</evidence>
<feature type="domain" description="DNA2/NAM7 helicase helicase" evidence="1">
    <location>
        <begin position="2"/>
        <end position="79"/>
    </location>
</feature>
<dbReference type="AlphaFoldDB" id="A0A9W8G2U7"/>
<organism evidence="2 3">
    <name type="scientific">Coemansia spiralis</name>
    <dbReference type="NCBI Taxonomy" id="417178"/>
    <lineage>
        <taxon>Eukaryota</taxon>
        <taxon>Fungi</taxon>
        <taxon>Fungi incertae sedis</taxon>
        <taxon>Zoopagomycota</taxon>
        <taxon>Kickxellomycotina</taxon>
        <taxon>Kickxellomycetes</taxon>
        <taxon>Kickxellales</taxon>
        <taxon>Kickxellaceae</taxon>
        <taxon>Coemansia</taxon>
    </lineage>
</organism>
<dbReference type="InterPro" id="IPR027417">
    <property type="entry name" value="P-loop_NTPase"/>
</dbReference>
<feature type="domain" description="DNA2/NAM7 helicase helicase" evidence="1">
    <location>
        <begin position="99"/>
        <end position="176"/>
    </location>
</feature>
<protein>
    <recommendedName>
        <fullName evidence="1">DNA2/NAM7 helicase helicase domain-containing protein</fullName>
    </recommendedName>
</protein>
<dbReference type="Pfam" id="PF13086">
    <property type="entry name" value="AAA_11"/>
    <property type="match status" value="2"/>
</dbReference>